<name>A0A0K9XLN3_9ACTN</name>
<evidence type="ECO:0000256" key="1">
    <source>
        <dbReference type="ARBA" id="ARBA00005437"/>
    </source>
</evidence>
<dbReference type="EMBL" id="LFXA01000002">
    <property type="protein sequence ID" value="KNB54016.1"/>
    <property type="molecule type" value="Genomic_DNA"/>
</dbReference>
<evidence type="ECO:0008006" key="4">
    <source>
        <dbReference type="Google" id="ProtNLM"/>
    </source>
</evidence>
<evidence type="ECO:0000313" key="2">
    <source>
        <dbReference type="EMBL" id="KNB54016.1"/>
    </source>
</evidence>
<dbReference type="Pfam" id="PF04525">
    <property type="entry name" value="LOR"/>
    <property type="match status" value="1"/>
</dbReference>
<accession>A0A0K9XLN3</accession>
<organism evidence="2 3">
    <name type="scientific">Streptomyces caatingaensis</name>
    <dbReference type="NCBI Taxonomy" id="1678637"/>
    <lineage>
        <taxon>Bacteria</taxon>
        <taxon>Bacillati</taxon>
        <taxon>Actinomycetota</taxon>
        <taxon>Actinomycetes</taxon>
        <taxon>Kitasatosporales</taxon>
        <taxon>Streptomycetaceae</taxon>
        <taxon>Streptomyces</taxon>
    </lineage>
</organism>
<dbReference type="OrthoDB" id="4863874at2"/>
<dbReference type="AlphaFoldDB" id="A0A0K9XLN3"/>
<dbReference type="InterPro" id="IPR025659">
    <property type="entry name" value="Tubby-like_C"/>
</dbReference>
<proteinExistence type="inferred from homology"/>
<reference evidence="3" key="1">
    <citation type="submission" date="2015-07" db="EMBL/GenBank/DDBJ databases">
        <title>Draft genome sequence of Streptomyces sp. CMAA 1322, a bacterium isolated from Caatinga biome, from dry forest semiarid of Brazil.</title>
        <authorList>
            <person name="Santos S.N."/>
            <person name="Gacesa R."/>
            <person name="Taketani R.G."/>
            <person name="Long P.F."/>
            <person name="Melo I.S."/>
        </authorList>
    </citation>
    <scope>NUCLEOTIDE SEQUENCE [LARGE SCALE GENOMIC DNA]</scope>
    <source>
        <strain evidence="3">CMAA 1322</strain>
    </source>
</reference>
<evidence type="ECO:0000313" key="3">
    <source>
        <dbReference type="Proteomes" id="UP000037288"/>
    </source>
</evidence>
<gene>
    <name evidence="2" type="ORF">AC230_05565</name>
</gene>
<dbReference type="RefSeq" id="WP_049714757.1">
    <property type="nucleotide sequence ID" value="NZ_LFXA01000002.1"/>
</dbReference>
<dbReference type="InterPro" id="IPR038595">
    <property type="entry name" value="LOR_sf"/>
</dbReference>
<sequence length="162" mass="18730">MRYLVRDRLLAFPEEAWIETEHREKVYRVDRKLFRPRATFAFVDTEGRQVASLVRKFLTLHHGVLVKAGGTTVARFGERAFPPFGDRFKVVLRDGRRLRITGNLREREFTVQDRGTTLAQISRRRFGFRDACTVDVFAEEDALLLLVLAVCVDHTLHDLADG</sequence>
<dbReference type="STRING" id="1678637.AC230_05565"/>
<dbReference type="SUPFAM" id="SSF54518">
    <property type="entry name" value="Tubby C-terminal domain-like"/>
    <property type="match status" value="1"/>
</dbReference>
<keyword evidence="3" id="KW-1185">Reference proteome</keyword>
<dbReference type="Proteomes" id="UP000037288">
    <property type="component" value="Unassembled WGS sequence"/>
</dbReference>
<dbReference type="InterPro" id="IPR007612">
    <property type="entry name" value="LOR"/>
</dbReference>
<protein>
    <recommendedName>
        <fullName evidence="4">Tubby C 2 family protein</fullName>
    </recommendedName>
</protein>
<dbReference type="Gene3D" id="2.40.160.200">
    <property type="entry name" value="LURP1-related"/>
    <property type="match status" value="1"/>
</dbReference>
<comment type="caution">
    <text evidence="2">The sequence shown here is derived from an EMBL/GenBank/DDBJ whole genome shotgun (WGS) entry which is preliminary data.</text>
</comment>
<comment type="similarity">
    <text evidence="1">Belongs to the LOR family.</text>
</comment>
<dbReference type="PATRIC" id="fig|1678637.3.peg.1207"/>